<proteinExistence type="inferred from homology"/>
<comment type="caution">
    <text evidence="4">The sequence shown here is derived from an EMBL/GenBank/DDBJ whole genome shotgun (WGS) entry which is preliminary data.</text>
</comment>
<reference evidence="4 5" key="1">
    <citation type="submission" date="2024-07" db="EMBL/GenBank/DDBJ databases">
        <title>Section-level genome sequencing and comparative genomics of Aspergillus sections Usti and Cavernicolus.</title>
        <authorList>
            <consortium name="Lawrence Berkeley National Laboratory"/>
            <person name="Nybo J.L."/>
            <person name="Vesth T.C."/>
            <person name="Theobald S."/>
            <person name="Frisvad J.C."/>
            <person name="Larsen T.O."/>
            <person name="Kjaerboelling I."/>
            <person name="Rothschild-Mancinelli K."/>
            <person name="Lyhne E.K."/>
            <person name="Kogle M.E."/>
            <person name="Barry K."/>
            <person name="Clum A."/>
            <person name="Na H."/>
            <person name="Ledsgaard L."/>
            <person name="Lin J."/>
            <person name="Lipzen A."/>
            <person name="Kuo A."/>
            <person name="Riley R."/>
            <person name="Mondo S."/>
            <person name="Labutti K."/>
            <person name="Haridas S."/>
            <person name="Pangalinan J."/>
            <person name="Salamov A.A."/>
            <person name="Simmons B.A."/>
            <person name="Magnuson J.K."/>
            <person name="Chen J."/>
            <person name="Drula E."/>
            <person name="Henrissat B."/>
            <person name="Wiebenga A."/>
            <person name="Lubbers R.J."/>
            <person name="Gomes A.C."/>
            <person name="Makela M.R."/>
            <person name="Stajich J."/>
            <person name="Grigoriev I.V."/>
            <person name="Mortensen U.H."/>
            <person name="De Vries R.P."/>
            <person name="Baker S.E."/>
            <person name="Andersen M.R."/>
        </authorList>
    </citation>
    <scope>NUCLEOTIDE SEQUENCE [LARGE SCALE GENOMIC DNA]</scope>
    <source>
        <strain evidence="4 5">CBS 123904</strain>
    </source>
</reference>
<dbReference type="InterPro" id="IPR050425">
    <property type="entry name" value="NAD(P)_dehydrat-like"/>
</dbReference>
<dbReference type="EMBL" id="JBFXLU010000053">
    <property type="protein sequence ID" value="KAL2847842.1"/>
    <property type="molecule type" value="Genomic_DNA"/>
</dbReference>
<dbReference type="Pfam" id="PF01370">
    <property type="entry name" value="Epimerase"/>
    <property type="match status" value="1"/>
</dbReference>
<comment type="similarity">
    <text evidence="2">Belongs to the NAD(P)-dependent epimerase/dehydratase family. Dihydroflavonol-4-reductase subfamily.</text>
</comment>
<evidence type="ECO:0000256" key="1">
    <source>
        <dbReference type="ARBA" id="ARBA00023002"/>
    </source>
</evidence>
<sequence>MAIIPSRPWVLVTGANGYLASHIVDQLLLAGYNARGTVRALGKGQWLSEFLTKKYGLGRFELAEVPEMAAPGAFTQSVKGVSAIVHTASDMTFGPDPNEVVSRNLKGNKELLEAAVGEPLVKRFVLTSSAAACSWPHSEGPFDVDEKTWNTGAVERAWAPPPYDAGRAWDVYAASKTQQEQETWAFVEARKPQFTVNSVIPNTLFGPLLVPEKQTNTSTNGFVTGIYKTGWTTVEYIPPQYHCDVRDIARLHIVAIQDPDIANERIFGYGDKYSYNDIMDILRKVSPEHEFPENKPGLAEDQSRILHKGRAEELLRKHYGQNGFIGLEETIKDTVAHIVGK</sequence>
<feature type="domain" description="NAD-dependent epimerase/dehydratase" evidence="3">
    <location>
        <begin position="10"/>
        <end position="261"/>
    </location>
</feature>
<evidence type="ECO:0000313" key="5">
    <source>
        <dbReference type="Proteomes" id="UP001610446"/>
    </source>
</evidence>
<dbReference type="InterPro" id="IPR001509">
    <property type="entry name" value="Epimerase_deHydtase"/>
</dbReference>
<dbReference type="Proteomes" id="UP001610446">
    <property type="component" value="Unassembled WGS sequence"/>
</dbReference>
<dbReference type="PANTHER" id="PTHR10366:SF562">
    <property type="entry name" value="ALDEHYDE REDUCTASE II (AFU_ORTHOLOGUE AFUA_1G11360)"/>
    <property type="match status" value="1"/>
</dbReference>
<dbReference type="InterPro" id="IPR036291">
    <property type="entry name" value="NAD(P)-bd_dom_sf"/>
</dbReference>
<keyword evidence="5" id="KW-1185">Reference proteome</keyword>
<evidence type="ECO:0000259" key="3">
    <source>
        <dbReference type="Pfam" id="PF01370"/>
    </source>
</evidence>
<evidence type="ECO:0000256" key="2">
    <source>
        <dbReference type="ARBA" id="ARBA00023445"/>
    </source>
</evidence>
<protein>
    <submittedName>
        <fullName evidence="4">NAD(P)-binding protein</fullName>
    </submittedName>
</protein>
<keyword evidence="1" id="KW-0560">Oxidoreductase</keyword>
<dbReference type="Gene3D" id="3.40.50.720">
    <property type="entry name" value="NAD(P)-binding Rossmann-like Domain"/>
    <property type="match status" value="1"/>
</dbReference>
<dbReference type="SUPFAM" id="SSF51735">
    <property type="entry name" value="NAD(P)-binding Rossmann-fold domains"/>
    <property type="match status" value="1"/>
</dbReference>
<name>A0ABR4K956_9EURO</name>
<evidence type="ECO:0000313" key="4">
    <source>
        <dbReference type="EMBL" id="KAL2847842.1"/>
    </source>
</evidence>
<gene>
    <name evidence="4" type="ORF">BJY01DRAFT_262839</name>
</gene>
<organism evidence="4 5">
    <name type="scientific">Aspergillus pseudoustus</name>
    <dbReference type="NCBI Taxonomy" id="1810923"/>
    <lineage>
        <taxon>Eukaryota</taxon>
        <taxon>Fungi</taxon>
        <taxon>Dikarya</taxon>
        <taxon>Ascomycota</taxon>
        <taxon>Pezizomycotina</taxon>
        <taxon>Eurotiomycetes</taxon>
        <taxon>Eurotiomycetidae</taxon>
        <taxon>Eurotiales</taxon>
        <taxon>Aspergillaceae</taxon>
        <taxon>Aspergillus</taxon>
        <taxon>Aspergillus subgen. Nidulantes</taxon>
    </lineage>
</organism>
<dbReference type="PANTHER" id="PTHR10366">
    <property type="entry name" value="NAD DEPENDENT EPIMERASE/DEHYDRATASE"/>
    <property type="match status" value="1"/>
</dbReference>
<accession>A0ABR4K956</accession>